<dbReference type="InterPro" id="IPR008271">
    <property type="entry name" value="Ser/Thr_kinase_AS"/>
</dbReference>
<dbReference type="EMBL" id="ML976988">
    <property type="protein sequence ID" value="KAF1957936.1"/>
    <property type="molecule type" value="Genomic_DNA"/>
</dbReference>
<dbReference type="Gene3D" id="1.10.510.10">
    <property type="entry name" value="Transferase(Phosphotransferase) domain 1"/>
    <property type="match status" value="1"/>
</dbReference>
<keyword evidence="4" id="KW-1185">Reference proteome</keyword>
<feature type="region of interest" description="Disordered" evidence="1">
    <location>
        <begin position="499"/>
        <end position="521"/>
    </location>
</feature>
<dbReference type="InterPro" id="IPR011009">
    <property type="entry name" value="Kinase-like_dom_sf"/>
</dbReference>
<dbReference type="Pfam" id="PF00069">
    <property type="entry name" value="Pkinase"/>
    <property type="match status" value="1"/>
</dbReference>
<sequence>MACLEFKIGAKMEWRDDCDRRFLPASVLKQLITWEAVVAALEECDSISKKEVPVLANYVCDGAQKLFAILVWSDQISRIKHFAKTGFKDELLPVRVVFNYEDSNKRWDVDSLAKKLTDTKIVDNTFTPSAWRMASLDNFYGSHQWPFLSPVFEENKFKYTIPEKCHMPFLMPSDSKRNSLKHSHFSVVQGWEVHRDHLRTNIITTLTFYDKGISSNRHPCVAVKELRQPPNMPYEQFKTAAEAEAQALEMIRELNDPHLIKAIAYYIKGKQRYFMFPWADGGNLRDFWEQGCPKLDYDYFEWIFSQLRGLAGAIKKLHHSQSRNKGACRHGDLKPENILCFGDTSSFDAHGRGQNRCTLVIADVGLAKVHDKVTEMRRDATHTQPGTMTYQPPEAEVFPGKPRSRRYDIWSMGCIYMEFAIWLLYGNTELERFRQELESERFYAIVSRQDNETQTVQINPVVQNWVDWIKRDPRCPEDTALWRLMDLTVTRLLVADVSNDSKPERTNSSSSESDSLNPGVPGILVRPATFVEKAEISSSRGRASAPEMYEAMNNIYQGATSGFKTAIDWIKWNKPPQQGPPGKFGNNLMVSNASAGRPNSKNPQTPLDDHWEYTPDRDSAQKIFADLDLRTIVPRTCEFSKLCARCNGMPLWVPRYSFRDTLTGLAAKSIYCDLCRLLYRCISSRADQKQNDVQFFRVGSSITYGDRQRQPIVSIYTMPDSELVSPNIQIGFPKLPEPGSLTHTKILAEWIRSCDQGREHHCYSKENSFLPTRVLEVGNRDSRTVRLFCDTRSYTMPRKYLALSHQWGAPNQHRKFCTYKNNVESFKQGIDIDEFPQTFQDAIAVTRGLEVPYLWIDSLCIIQDDDDDWDRESKLMEQVYSSSYGTIAASCARGTEDGFLKPHPERHAHVDQGELNSRGWVLQERALSRRTIYFTENQSYWECGEGVRCETLTKMKNRKASFLGDSDFPNSVEAYVKGMKIQLYQNLYERYSGLALTYSKDRPNAIKGLETRLIRTLKTVGGYGVFDCYLHRCLLWQRADNTLTRIPKFRDEPIPTWSWMAHDGKIRYMEIPFGEVVWGDDVTSPFQSGRPNDTQGRREQRTPCRMEARAHNIIDTGDRQLILDEPTRPLSQPLKCVVVGTSKQLTPYEDQVHYTLIISYVGHDEETEVYERVGVGILKRQYISLDQPSATVFIQ</sequence>
<dbReference type="OrthoDB" id="4062651at2759"/>
<accession>A0A6A5U4M2</accession>
<evidence type="ECO:0000256" key="1">
    <source>
        <dbReference type="SAM" id="MobiDB-lite"/>
    </source>
</evidence>
<evidence type="ECO:0000313" key="3">
    <source>
        <dbReference type="EMBL" id="KAF1957936.1"/>
    </source>
</evidence>
<evidence type="ECO:0000313" key="4">
    <source>
        <dbReference type="Proteomes" id="UP000800035"/>
    </source>
</evidence>
<dbReference type="PANTHER" id="PTHR33112">
    <property type="entry name" value="DOMAIN PROTEIN, PUTATIVE-RELATED"/>
    <property type="match status" value="1"/>
</dbReference>
<dbReference type="AlphaFoldDB" id="A0A6A5U4M2"/>
<feature type="domain" description="Protein kinase" evidence="2">
    <location>
        <begin position="174"/>
        <end position="556"/>
    </location>
</feature>
<dbReference type="PANTHER" id="PTHR33112:SF10">
    <property type="entry name" value="TOL"/>
    <property type="match status" value="1"/>
</dbReference>
<dbReference type="PROSITE" id="PS00108">
    <property type="entry name" value="PROTEIN_KINASE_ST"/>
    <property type="match status" value="1"/>
</dbReference>
<dbReference type="SMART" id="SM00220">
    <property type="entry name" value="S_TKc"/>
    <property type="match status" value="1"/>
</dbReference>
<gene>
    <name evidence="3" type="ORF">CC80DRAFT_503478</name>
</gene>
<evidence type="ECO:0000259" key="2">
    <source>
        <dbReference type="PROSITE" id="PS50011"/>
    </source>
</evidence>
<protein>
    <submittedName>
        <fullName evidence="3">HET-domain-containing protein</fullName>
    </submittedName>
</protein>
<dbReference type="PROSITE" id="PS50011">
    <property type="entry name" value="PROTEIN_KINASE_DOM"/>
    <property type="match status" value="1"/>
</dbReference>
<dbReference type="GO" id="GO:0005524">
    <property type="term" value="F:ATP binding"/>
    <property type="evidence" value="ECO:0007669"/>
    <property type="project" value="InterPro"/>
</dbReference>
<dbReference type="InterPro" id="IPR010730">
    <property type="entry name" value="HET"/>
</dbReference>
<organism evidence="3 4">
    <name type="scientific">Byssothecium circinans</name>
    <dbReference type="NCBI Taxonomy" id="147558"/>
    <lineage>
        <taxon>Eukaryota</taxon>
        <taxon>Fungi</taxon>
        <taxon>Dikarya</taxon>
        <taxon>Ascomycota</taxon>
        <taxon>Pezizomycotina</taxon>
        <taxon>Dothideomycetes</taxon>
        <taxon>Pleosporomycetidae</taxon>
        <taxon>Pleosporales</taxon>
        <taxon>Massarineae</taxon>
        <taxon>Massarinaceae</taxon>
        <taxon>Byssothecium</taxon>
    </lineage>
</organism>
<dbReference type="CDD" id="cd00180">
    <property type="entry name" value="PKc"/>
    <property type="match status" value="1"/>
</dbReference>
<reference evidence="3" key="1">
    <citation type="journal article" date="2020" name="Stud. Mycol.">
        <title>101 Dothideomycetes genomes: a test case for predicting lifestyles and emergence of pathogens.</title>
        <authorList>
            <person name="Haridas S."/>
            <person name="Albert R."/>
            <person name="Binder M."/>
            <person name="Bloem J."/>
            <person name="Labutti K."/>
            <person name="Salamov A."/>
            <person name="Andreopoulos B."/>
            <person name="Baker S."/>
            <person name="Barry K."/>
            <person name="Bills G."/>
            <person name="Bluhm B."/>
            <person name="Cannon C."/>
            <person name="Castanera R."/>
            <person name="Culley D."/>
            <person name="Daum C."/>
            <person name="Ezra D."/>
            <person name="Gonzalez J."/>
            <person name="Henrissat B."/>
            <person name="Kuo A."/>
            <person name="Liang C."/>
            <person name="Lipzen A."/>
            <person name="Lutzoni F."/>
            <person name="Magnuson J."/>
            <person name="Mondo S."/>
            <person name="Nolan M."/>
            <person name="Ohm R."/>
            <person name="Pangilinan J."/>
            <person name="Park H.-J."/>
            <person name="Ramirez L."/>
            <person name="Alfaro M."/>
            <person name="Sun H."/>
            <person name="Tritt A."/>
            <person name="Yoshinaga Y."/>
            <person name="Zwiers L.-H."/>
            <person name="Turgeon B."/>
            <person name="Goodwin S."/>
            <person name="Spatafora J."/>
            <person name="Crous P."/>
            <person name="Grigoriev I."/>
        </authorList>
    </citation>
    <scope>NUCLEOTIDE SEQUENCE</scope>
    <source>
        <strain evidence="3">CBS 675.92</strain>
    </source>
</reference>
<dbReference type="Pfam" id="PF06985">
    <property type="entry name" value="HET"/>
    <property type="match status" value="1"/>
</dbReference>
<proteinExistence type="predicted"/>
<dbReference type="GO" id="GO:0004672">
    <property type="term" value="F:protein kinase activity"/>
    <property type="evidence" value="ECO:0007669"/>
    <property type="project" value="InterPro"/>
</dbReference>
<dbReference type="Proteomes" id="UP000800035">
    <property type="component" value="Unassembled WGS sequence"/>
</dbReference>
<name>A0A6A5U4M2_9PLEO</name>
<dbReference type="SUPFAM" id="SSF56112">
    <property type="entry name" value="Protein kinase-like (PK-like)"/>
    <property type="match status" value="1"/>
</dbReference>
<dbReference type="InterPro" id="IPR000719">
    <property type="entry name" value="Prot_kinase_dom"/>
</dbReference>